<protein>
    <submittedName>
        <fullName evidence="1">Uncharacterized protein</fullName>
    </submittedName>
</protein>
<sequence>MELALKNIRCVLFPLFLYVKCLAKLQKRPLHGGVAFFKVIQSWYIVQKRTLSVRFWTDE</sequence>
<dbReference type="PATRIC" id="fig|1379870.5.peg.2894"/>
<gene>
    <name evidence="1" type="ORF">SD10_13315</name>
</gene>
<dbReference type="AlphaFoldDB" id="A0A0E3ZVD4"/>
<dbReference type="Proteomes" id="UP000033054">
    <property type="component" value="Chromosome"/>
</dbReference>
<dbReference type="STRING" id="1379870.SD10_13315"/>
<proteinExistence type="predicted"/>
<dbReference type="KEGG" id="srd:SD10_13315"/>
<evidence type="ECO:0000313" key="1">
    <source>
        <dbReference type="EMBL" id="AKD55735.1"/>
    </source>
</evidence>
<accession>A0A0E3ZVD4</accession>
<dbReference type="EMBL" id="CP010429">
    <property type="protein sequence ID" value="AKD55735.1"/>
    <property type="molecule type" value="Genomic_DNA"/>
</dbReference>
<reference evidence="1 2" key="1">
    <citation type="journal article" date="2014" name="Curr. Microbiol.">
        <title>Spirosoma radiotolerans sp. nov., a gamma-radiation-resistant bacterium isolated from gamma ray-irradiated soil.</title>
        <authorList>
            <person name="Lee J.J."/>
            <person name="Srinivasan S."/>
            <person name="Lim S."/>
            <person name="Joe M."/>
            <person name="Im S."/>
            <person name="Bae S.I."/>
            <person name="Park K.R."/>
            <person name="Han J.H."/>
            <person name="Park S.H."/>
            <person name="Joo B.M."/>
            <person name="Park S.J."/>
            <person name="Kim M.K."/>
        </authorList>
    </citation>
    <scope>NUCLEOTIDE SEQUENCE [LARGE SCALE GENOMIC DNA]</scope>
    <source>
        <strain evidence="1 2">DG5A</strain>
    </source>
</reference>
<keyword evidence="2" id="KW-1185">Reference proteome</keyword>
<evidence type="ECO:0000313" key="2">
    <source>
        <dbReference type="Proteomes" id="UP000033054"/>
    </source>
</evidence>
<name>A0A0E3ZVD4_9BACT</name>
<dbReference type="HOGENOM" id="CLU_2958484_0_0_10"/>
<organism evidence="1 2">
    <name type="scientific">Spirosoma radiotolerans</name>
    <dbReference type="NCBI Taxonomy" id="1379870"/>
    <lineage>
        <taxon>Bacteria</taxon>
        <taxon>Pseudomonadati</taxon>
        <taxon>Bacteroidota</taxon>
        <taxon>Cytophagia</taxon>
        <taxon>Cytophagales</taxon>
        <taxon>Cytophagaceae</taxon>
        <taxon>Spirosoma</taxon>
    </lineage>
</organism>